<keyword evidence="3" id="KW-1185">Reference proteome</keyword>
<reference evidence="2 3" key="1">
    <citation type="submission" date="2021-06" db="EMBL/GenBank/DDBJ databases">
        <title>Caerostris darwini draft genome.</title>
        <authorList>
            <person name="Kono N."/>
            <person name="Arakawa K."/>
        </authorList>
    </citation>
    <scope>NUCLEOTIDE SEQUENCE [LARGE SCALE GENOMIC DNA]</scope>
</reference>
<sequence length="85" mass="9744">MQKLPNITINSEVYYHQPDKLNDSRKQKEPESINSKGCEHEVKQMRLQIMMPHHQTQSAAVCLGVKGLVDGFNHPPLTYIQLMIS</sequence>
<accession>A0AAV4UL38</accession>
<dbReference type="AlphaFoldDB" id="A0AAV4UL38"/>
<evidence type="ECO:0000256" key="1">
    <source>
        <dbReference type="SAM" id="MobiDB-lite"/>
    </source>
</evidence>
<gene>
    <name evidence="2" type="ORF">CDAR_613211</name>
</gene>
<dbReference type="EMBL" id="BPLQ01011499">
    <property type="protein sequence ID" value="GIY58441.1"/>
    <property type="molecule type" value="Genomic_DNA"/>
</dbReference>
<evidence type="ECO:0000313" key="3">
    <source>
        <dbReference type="Proteomes" id="UP001054837"/>
    </source>
</evidence>
<name>A0AAV4UL38_9ARAC</name>
<organism evidence="2 3">
    <name type="scientific">Caerostris darwini</name>
    <dbReference type="NCBI Taxonomy" id="1538125"/>
    <lineage>
        <taxon>Eukaryota</taxon>
        <taxon>Metazoa</taxon>
        <taxon>Ecdysozoa</taxon>
        <taxon>Arthropoda</taxon>
        <taxon>Chelicerata</taxon>
        <taxon>Arachnida</taxon>
        <taxon>Araneae</taxon>
        <taxon>Araneomorphae</taxon>
        <taxon>Entelegynae</taxon>
        <taxon>Araneoidea</taxon>
        <taxon>Araneidae</taxon>
        <taxon>Caerostris</taxon>
    </lineage>
</organism>
<comment type="caution">
    <text evidence="2">The sequence shown here is derived from an EMBL/GenBank/DDBJ whole genome shotgun (WGS) entry which is preliminary data.</text>
</comment>
<dbReference type="Proteomes" id="UP001054837">
    <property type="component" value="Unassembled WGS sequence"/>
</dbReference>
<feature type="region of interest" description="Disordered" evidence="1">
    <location>
        <begin position="15"/>
        <end position="36"/>
    </location>
</feature>
<protein>
    <submittedName>
        <fullName evidence="2">Uncharacterized protein</fullName>
    </submittedName>
</protein>
<proteinExistence type="predicted"/>
<evidence type="ECO:0000313" key="2">
    <source>
        <dbReference type="EMBL" id="GIY58441.1"/>
    </source>
</evidence>
<feature type="compositionally biased region" description="Basic and acidic residues" evidence="1">
    <location>
        <begin position="17"/>
        <end position="36"/>
    </location>
</feature>